<evidence type="ECO:0000313" key="1">
    <source>
        <dbReference type="EMBL" id="MFD0864062.1"/>
    </source>
</evidence>
<sequence>MKRFVIVFALATTVFACKDEGKSSKEVIKEPVTAVAEEVANTTFGIPVSEASAIDAVAMRSKFESLRVGDTIPVKFKAKVNSVCQKKGCWMRLDLGEDQETMVRFKDYGFFMPKDIADQEVVVEGKAFVEETSVKDLQHYAKDAGKTAEEIAAITKPKKTYSFTADGVLLTN</sequence>
<evidence type="ECO:0000313" key="2">
    <source>
        <dbReference type="Proteomes" id="UP001596978"/>
    </source>
</evidence>
<reference evidence="2" key="1">
    <citation type="journal article" date="2019" name="Int. J. Syst. Evol. Microbiol.">
        <title>The Global Catalogue of Microorganisms (GCM) 10K type strain sequencing project: providing services to taxonomists for standard genome sequencing and annotation.</title>
        <authorList>
            <consortium name="The Broad Institute Genomics Platform"/>
            <consortium name="The Broad Institute Genome Sequencing Center for Infectious Disease"/>
            <person name="Wu L."/>
            <person name="Ma J."/>
        </authorList>
    </citation>
    <scope>NUCLEOTIDE SEQUENCE [LARGE SCALE GENOMIC DNA]</scope>
    <source>
        <strain evidence="2">CCUG 62952</strain>
    </source>
</reference>
<organism evidence="1 2">
    <name type="scientific">Sungkyunkwania multivorans</name>
    <dbReference type="NCBI Taxonomy" id="1173618"/>
    <lineage>
        <taxon>Bacteria</taxon>
        <taxon>Pseudomonadati</taxon>
        <taxon>Bacteroidota</taxon>
        <taxon>Flavobacteriia</taxon>
        <taxon>Flavobacteriales</taxon>
        <taxon>Flavobacteriaceae</taxon>
        <taxon>Sungkyunkwania</taxon>
    </lineage>
</organism>
<dbReference type="RefSeq" id="WP_386410991.1">
    <property type="nucleotide sequence ID" value="NZ_JBHTJH010000025.1"/>
</dbReference>
<proteinExistence type="predicted"/>
<dbReference type="PROSITE" id="PS51257">
    <property type="entry name" value="PROKAR_LIPOPROTEIN"/>
    <property type="match status" value="1"/>
</dbReference>
<dbReference type="Proteomes" id="UP001596978">
    <property type="component" value="Unassembled WGS sequence"/>
</dbReference>
<gene>
    <name evidence="1" type="ORF">ACFQ1M_17745</name>
</gene>
<dbReference type="EMBL" id="JBHTJH010000025">
    <property type="protein sequence ID" value="MFD0864062.1"/>
    <property type="molecule type" value="Genomic_DNA"/>
</dbReference>
<dbReference type="InterPro" id="IPR032577">
    <property type="entry name" value="DUF4920"/>
</dbReference>
<name>A0ABW3D557_9FLAO</name>
<keyword evidence="2" id="KW-1185">Reference proteome</keyword>
<comment type="caution">
    <text evidence="1">The sequence shown here is derived from an EMBL/GenBank/DDBJ whole genome shotgun (WGS) entry which is preliminary data.</text>
</comment>
<dbReference type="Pfam" id="PF16267">
    <property type="entry name" value="DUF4920"/>
    <property type="match status" value="1"/>
</dbReference>
<protein>
    <submittedName>
        <fullName evidence="1">DUF4920 domain-containing protein</fullName>
    </submittedName>
</protein>
<accession>A0ABW3D557</accession>